<dbReference type="GO" id="GO:0008168">
    <property type="term" value="F:methyltransferase activity"/>
    <property type="evidence" value="ECO:0007669"/>
    <property type="project" value="InterPro"/>
</dbReference>
<evidence type="ECO:0000313" key="2">
    <source>
        <dbReference type="EMBL" id="KAF2448484.1"/>
    </source>
</evidence>
<dbReference type="Pfam" id="PF01728">
    <property type="entry name" value="FtsJ"/>
    <property type="match status" value="1"/>
</dbReference>
<comment type="caution">
    <text evidence="2">The sequence shown here is derived from an EMBL/GenBank/DDBJ whole genome shotgun (WGS) entry which is preliminary data.</text>
</comment>
<keyword evidence="3" id="KW-1185">Reference proteome</keyword>
<gene>
    <name evidence="2" type="ORF">P171DRAFT_353869</name>
</gene>
<proteinExistence type="predicted"/>
<dbReference type="OrthoDB" id="417125at2759"/>
<evidence type="ECO:0000259" key="1">
    <source>
        <dbReference type="Pfam" id="PF01728"/>
    </source>
</evidence>
<accession>A0A9P4PT62</accession>
<reference evidence="2" key="1">
    <citation type="journal article" date="2020" name="Stud. Mycol.">
        <title>101 Dothideomycetes genomes: a test case for predicting lifestyles and emergence of pathogens.</title>
        <authorList>
            <person name="Haridas S."/>
            <person name="Albert R."/>
            <person name="Binder M."/>
            <person name="Bloem J."/>
            <person name="Labutti K."/>
            <person name="Salamov A."/>
            <person name="Andreopoulos B."/>
            <person name="Baker S."/>
            <person name="Barry K."/>
            <person name="Bills G."/>
            <person name="Bluhm B."/>
            <person name="Cannon C."/>
            <person name="Castanera R."/>
            <person name="Culley D."/>
            <person name="Daum C."/>
            <person name="Ezra D."/>
            <person name="Gonzalez J."/>
            <person name="Henrissat B."/>
            <person name="Kuo A."/>
            <person name="Liang C."/>
            <person name="Lipzen A."/>
            <person name="Lutzoni F."/>
            <person name="Magnuson J."/>
            <person name="Mondo S."/>
            <person name="Nolan M."/>
            <person name="Ohm R."/>
            <person name="Pangilinan J."/>
            <person name="Park H.-J."/>
            <person name="Ramirez L."/>
            <person name="Alfaro M."/>
            <person name="Sun H."/>
            <person name="Tritt A."/>
            <person name="Yoshinaga Y."/>
            <person name="Zwiers L.-H."/>
            <person name="Turgeon B."/>
            <person name="Goodwin S."/>
            <person name="Spatafora J."/>
            <person name="Crous P."/>
            <person name="Grigoriev I."/>
        </authorList>
    </citation>
    <scope>NUCLEOTIDE SEQUENCE</scope>
    <source>
        <strain evidence="2">CBS 690.94</strain>
    </source>
</reference>
<dbReference type="EMBL" id="MU001495">
    <property type="protein sequence ID" value="KAF2448484.1"/>
    <property type="molecule type" value="Genomic_DNA"/>
</dbReference>
<dbReference type="GO" id="GO:0032259">
    <property type="term" value="P:methylation"/>
    <property type="evidence" value="ECO:0007669"/>
    <property type="project" value="InterPro"/>
</dbReference>
<feature type="domain" description="Ribosomal RNA methyltransferase FtsJ" evidence="1">
    <location>
        <begin position="56"/>
        <end position="233"/>
    </location>
</feature>
<dbReference type="AlphaFoldDB" id="A0A9P4PT62"/>
<sequence>KGWSNPAADAYFKTQPKVANEINERFFYGKMQGIAQEMHQRTGFSFAIPKGFGDDPAILDMCMAPGGFLTTAMTMNSSAQALGISLPVSDGGDKVLIPEIRGASYKFLDINMLAVDMGVNDIPLGHPDVEKFLPQQFDPNDTFNLVICDGQVLRNQERAAYREHHEAFRLTAAQLAIGLEHLRPGGTMIIILHKVEMPKSVGLLYTFNKFSSVQLCKPENHHTRRSSFYMVVKDVQSQHPEALSAIAAWKRQWKAATFGTDYEFAEALRAEYFDVEKVLKDFGPDLLRMGREVWAIQARGLSTAPWMKEQAETQGQESVR</sequence>
<name>A0A9P4PT62_9PLEO</name>
<feature type="non-terminal residue" evidence="2">
    <location>
        <position position="1"/>
    </location>
</feature>
<dbReference type="Proteomes" id="UP000799764">
    <property type="component" value="Unassembled WGS sequence"/>
</dbReference>
<organism evidence="2 3">
    <name type="scientific">Karstenula rhodostoma CBS 690.94</name>
    <dbReference type="NCBI Taxonomy" id="1392251"/>
    <lineage>
        <taxon>Eukaryota</taxon>
        <taxon>Fungi</taxon>
        <taxon>Dikarya</taxon>
        <taxon>Ascomycota</taxon>
        <taxon>Pezizomycotina</taxon>
        <taxon>Dothideomycetes</taxon>
        <taxon>Pleosporomycetidae</taxon>
        <taxon>Pleosporales</taxon>
        <taxon>Massarineae</taxon>
        <taxon>Didymosphaeriaceae</taxon>
        <taxon>Karstenula</taxon>
    </lineage>
</organism>
<dbReference type="InterPro" id="IPR029063">
    <property type="entry name" value="SAM-dependent_MTases_sf"/>
</dbReference>
<evidence type="ECO:0000313" key="3">
    <source>
        <dbReference type="Proteomes" id="UP000799764"/>
    </source>
</evidence>
<dbReference type="InterPro" id="IPR002877">
    <property type="entry name" value="RNA_MeTrfase_FtsJ_dom"/>
</dbReference>
<protein>
    <recommendedName>
        <fullName evidence="1">Ribosomal RNA methyltransferase FtsJ domain-containing protein</fullName>
    </recommendedName>
</protein>
<dbReference type="Gene3D" id="3.40.50.150">
    <property type="entry name" value="Vaccinia Virus protein VP39"/>
    <property type="match status" value="1"/>
</dbReference>
<dbReference type="SUPFAM" id="SSF53335">
    <property type="entry name" value="S-adenosyl-L-methionine-dependent methyltransferases"/>
    <property type="match status" value="1"/>
</dbReference>